<evidence type="ECO:0000256" key="1">
    <source>
        <dbReference type="SAM" id="Phobius"/>
    </source>
</evidence>
<proteinExistence type="predicted"/>
<sequence length="151" mass="17875">MNRKFLMPVIIICSIGWIAYFLKYKAIRQPTEVILKNSKYTVGEITSDDYGDRRYAKGNDYTFRYGGGTIRKGHQNGEFINGRKYLVVYDSTDIRNGYLILDKFDITDSLEKYHVHKNYDYYDVGWSLPNIPFKYDKSDIEYEVKMNLRSE</sequence>
<accession>A0A1N7IFF4</accession>
<organism evidence="2 3">
    <name type="scientific">Chryseobacterium shigense</name>
    <dbReference type="NCBI Taxonomy" id="297244"/>
    <lineage>
        <taxon>Bacteria</taxon>
        <taxon>Pseudomonadati</taxon>
        <taxon>Bacteroidota</taxon>
        <taxon>Flavobacteriia</taxon>
        <taxon>Flavobacteriales</taxon>
        <taxon>Weeksellaceae</taxon>
        <taxon>Chryseobacterium group</taxon>
        <taxon>Chryseobacterium</taxon>
    </lineage>
</organism>
<dbReference type="AlphaFoldDB" id="A0A1N7IFF4"/>
<reference evidence="3" key="1">
    <citation type="submission" date="2017-01" db="EMBL/GenBank/DDBJ databases">
        <authorList>
            <person name="Varghese N."/>
            <person name="Submissions S."/>
        </authorList>
    </citation>
    <scope>NUCLEOTIDE SEQUENCE [LARGE SCALE GENOMIC DNA]</scope>
    <source>
        <strain evidence="3">DSM 17126</strain>
    </source>
</reference>
<keyword evidence="1" id="KW-0472">Membrane</keyword>
<keyword evidence="1" id="KW-1133">Transmembrane helix</keyword>
<dbReference type="Proteomes" id="UP000186373">
    <property type="component" value="Unassembled WGS sequence"/>
</dbReference>
<gene>
    <name evidence="2" type="ORF">SAMN05421639_103398</name>
</gene>
<feature type="transmembrane region" description="Helical" evidence="1">
    <location>
        <begin position="6"/>
        <end position="22"/>
    </location>
</feature>
<protein>
    <submittedName>
        <fullName evidence="2">Uncharacterized protein</fullName>
    </submittedName>
</protein>
<name>A0A1N7IFF4_9FLAO</name>
<dbReference type="EMBL" id="FTNY01000003">
    <property type="protein sequence ID" value="SIS35746.1"/>
    <property type="molecule type" value="Genomic_DNA"/>
</dbReference>
<evidence type="ECO:0000313" key="3">
    <source>
        <dbReference type="Proteomes" id="UP000186373"/>
    </source>
</evidence>
<keyword evidence="3" id="KW-1185">Reference proteome</keyword>
<evidence type="ECO:0000313" key="2">
    <source>
        <dbReference type="EMBL" id="SIS35746.1"/>
    </source>
</evidence>
<keyword evidence="1" id="KW-0812">Transmembrane</keyword>